<dbReference type="PANTHER" id="PTHR43479:SF11">
    <property type="entry name" value="ACREF_ENVCD OPERON REPRESSOR-RELATED"/>
    <property type="match status" value="1"/>
</dbReference>
<evidence type="ECO:0000256" key="2">
    <source>
        <dbReference type="ARBA" id="ARBA00023125"/>
    </source>
</evidence>
<dbReference type="EMBL" id="QPJJ01000022">
    <property type="protein sequence ID" value="RCW62869.1"/>
    <property type="molecule type" value="Genomic_DNA"/>
</dbReference>
<dbReference type="InterPro" id="IPR009057">
    <property type="entry name" value="Homeodomain-like_sf"/>
</dbReference>
<reference evidence="5 6" key="1">
    <citation type="submission" date="2018-07" db="EMBL/GenBank/DDBJ databases">
        <title>Genomic Encyclopedia of Type Strains, Phase IV (KMG-IV): sequencing the most valuable type-strain genomes for metagenomic binning, comparative biology and taxonomic classification.</title>
        <authorList>
            <person name="Goeker M."/>
        </authorList>
    </citation>
    <scope>NUCLEOTIDE SEQUENCE [LARGE SCALE GENOMIC DNA]</scope>
    <source>
        <strain evidence="5 6">DSM 27696</strain>
    </source>
</reference>
<keyword evidence="6" id="KW-1185">Reference proteome</keyword>
<feature type="domain" description="HTH tetR-type" evidence="4">
    <location>
        <begin position="13"/>
        <end position="73"/>
    </location>
</feature>
<protein>
    <submittedName>
        <fullName evidence="5">TetR family transcriptional regulator</fullName>
    </submittedName>
</protein>
<evidence type="ECO:0000313" key="5">
    <source>
        <dbReference type="EMBL" id="RCW62869.1"/>
    </source>
</evidence>
<evidence type="ECO:0000256" key="3">
    <source>
        <dbReference type="PROSITE-ProRule" id="PRU00335"/>
    </source>
</evidence>
<gene>
    <name evidence="5" type="ORF">DFR57_12238</name>
</gene>
<feature type="DNA-binding region" description="H-T-H motif" evidence="3">
    <location>
        <begin position="36"/>
        <end position="55"/>
    </location>
</feature>
<dbReference type="InterPro" id="IPR001647">
    <property type="entry name" value="HTH_TetR"/>
</dbReference>
<organism evidence="5 6">
    <name type="scientific">Saliterribacillus persicus</name>
    <dbReference type="NCBI Taxonomy" id="930114"/>
    <lineage>
        <taxon>Bacteria</taxon>
        <taxon>Bacillati</taxon>
        <taxon>Bacillota</taxon>
        <taxon>Bacilli</taxon>
        <taxon>Bacillales</taxon>
        <taxon>Bacillaceae</taxon>
        <taxon>Saliterribacillus</taxon>
    </lineage>
</organism>
<dbReference type="Proteomes" id="UP000252585">
    <property type="component" value="Unassembled WGS sequence"/>
</dbReference>
<dbReference type="PROSITE" id="PS50977">
    <property type="entry name" value="HTH_TETR_2"/>
    <property type="match status" value="1"/>
</dbReference>
<dbReference type="GO" id="GO:0003677">
    <property type="term" value="F:DNA binding"/>
    <property type="evidence" value="ECO:0007669"/>
    <property type="project" value="UniProtKB-UniRule"/>
</dbReference>
<dbReference type="PANTHER" id="PTHR43479">
    <property type="entry name" value="ACREF/ENVCD OPERON REPRESSOR-RELATED"/>
    <property type="match status" value="1"/>
</dbReference>
<evidence type="ECO:0000256" key="1">
    <source>
        <dbReference type="ARBA" id="ARBA00022491"/>
    </source>
</evidence>
<keyword evidence="2 3" id="KW-0238">DNA-binding</keyword>
<dbReference type="RefSeq" id="WP_114354473.1">
    <property type="nucleotide sequence ID" value="NZ_QPJJ01000022.1"/>
</dbReference>
<sequence>MNNKLSLRERKKYQTMSNILDEFLNSLQDYNFHDIHIEDICDRVNISKVTFFRYFNSKEEVLEYFVLRWCYQRSLEINRNDYKGLEGIHHVFQSVANLPNAEKIIISLIHFYTRIKVQEIEFKELSEYERYVISNSLTEGLQVDILNLPEILLHYLDQIEGIEKMKSYYVEQLIMLFYGIPLQRHIQVVESKPLDVVYREYVENCFSH</sequence>
<proteinExistence type="predicted"/>
<dbReference type="Pfam" id="PF00440">
    <property type="entry name" value="TetR_N"/>
    <property type="match status" value="1"/>
</dbReference>
<dbReference type="OrthoDB" id="9812484at2"/>
<evidence type="ECO:0000259" key="4">
    <source>
        <dbReference type="PROSITE" id="PS50977"/>
    </source>
</evidence>
<dbReference type="AlphaFoldDB" id="A0A368X595"/>
<keyword evidence="1" id="KW-0678">Repressor</keyword>
<dbReference type="InterPro" id="IPR050624">
    <property type="entry name" value="HTH-type_Tx_Regulator"/>
</dbReference>
<evidence type="ECO:0000313" key="6">
    <source>
        <dbReference type="Proteomes" id="UP000252585"/>
    </source>
</evidence>
<dbReference type="SUPFAM" id="SSF46689">
    <property type="entry name" value="Homeodomain-like"/>
    <property type="match status" value="1"/>
</dbReference>
<dbReference type="Gene3D" id="1.10.357.10">
    <property type="entry name" value="Tetracycline Repressor, domain 2"/>
    <property type="match status" value="1"/>
</dbReference>
<name>A0A368X595_9BACI</name>
<accession>A0A368X595</accession>
<comment type="caution">
    <text evidence="5">The sequence shown here is derived from an EMBL/GenBank/DDBJ whole genome shotgun (WGS) entry which is preliminary data.</text>
</comment>